<gene>
    <name evidence="2" type="ORF">PM006_11300</name>
</gene>
<proteinExistence type="predicted"/>
<name>A0AAW6ARA4_CLOSY</name>
<accession>A0AAW6ARA4</accession>
<sequence length="409" mass="44485">MNREEGLKTDRRVNGALSDLTVLDLTRVVAGPFCSSLLGDMGARIIKIEKPGTGDDSRAYGPYVNGESAYFAMLNRSKYGVTLNLKTVKGKEMFLEFVKKADIVLENFRPGVMEKLGLGYGDLSAVNERIIYASVSGFGSYGPYSKRPGYDILAQAMGGLMSLTGPKGGEPTRAGNAMGDILGGMNMAIGVLAAVHARTLIGRGQKVDIALTDSIAVSLENAFTRYWVTEEVYKRNGNAYAALAPYDSYQAKDGLCIIACGNQKLFEIFSREVAGHPDWITDPRFLSNVLRVENMEELKVLIEGWSRDYTVDELVAMALNAGVPAGPVYDISQVVKDDHIAGARDMFPVIDHPVIGKMHVNGDAIKMTETAPRITRPAPLLGQDNETIYGELFGMEPEQIARLKSQGIL</sequence>
<dbReference type="InterPro" id="IPR050483">
    <property type="entry name" value="CoA-transferase_III_domain"/>
</dbReference>
<dbReference type="AlphaFoldDB" id="A0AAW6ARA4"/>
<dbReference type="PANTHER" id="PTHR48207:SF3">
    <property type="entry name" value="SUCCINATE--HYDROXYMETHYLGLUTARATE COA-TRANSFERASE"/>
    <property type="match status" value="1"/>
</dbReference>
<dbReference type="GO" id="GO:0008410">
    <property type="term" value="F:CoA-transferase activity"/>
    <property type="evidence" value="ECO:0007669"/>
    <property type="project" value="TreeGrafter"/>
</dbReference>
<dbReference type="RefSeq" id="WP_054345004.1">
    <property type="nucleotide sequence ID" value="NZ_CACRUA010000029.1"/>
</dbReference>
<comment type="caution">
    <text evidence="2">The sequence shown here is derived from an EMBL/GenBank/DDBJ whole genome shotgun (WGS) entry which is preliminary data.</text>
</comment>
<dbReference type="InterPro" id="IPR044855">
    <property type="entry name" value="CoA-Trfase_III_dom3_sf"/>
</dbReference>
<protein>
    <submittedName>
        <fullName evidence="2">CoA transferase</fullName>
    </submittedName>
</protein>
<keyword evidence="1 2" id="KW-0808">Transferase</keyword>
<dbReference type="Gene3D" id="3.30.1540.10">
    <property type="entry name" value="formyl-coa transferase, domain 3"/>
    <property type="match status" value="1"/>
</dbReference>
<dbReference type="InterPro" id="IPR023606">
    <property type="entry name" value="CoA-Trfase_III_dom_1_sf"/>
</dbReference>
<reference evidence="2" key="1">
    <citation type="submission" date="2023-01" db="EMBL/GenBank/DDBJ databases">
        <title>Human gut microbiome strain richness.</title>
        <authorList>
            <person name="Chen-Liaw A."/>
        </authorList>
    </citation>
    <scope>NUCLEOTIDE SEQUENCE</scope>
    <source>
        <strain evidence="2">B1_m1001713B170214d0_201011</strain>
    </source>
</reference>
<evidence type="ECO:0000313" key="2">
    <source>
        <dbReference type="EMBL" id="MDB2000788.1"/>
    </source>
</evidence>
<dbReference type="Pfam" id="PF02515">
    <property type="entry name" value="CoA_transf_3"/>
    <property type="match status" value="1"/>
</dbReference>
<evidence type="ECO:0000313" key="3">
    <source>
        <dbReference type="Proteomes" id="UP001300871"/>
    </source>
</evidence>
<dbReference type="EMBL" id="JAQLGM010000025">
    <property type="protein sequence ID" value="MDB2000788.1"/>
    <property type="molecule type" value="Genomic_DNA"/>
</dbReference>
<dbReference type="PANTHER" id="PTHR48207">
    <property type="entry name" value="SUCCINATE--HYDROXYMETHYLGLUTARATE COA-TRANSFERASE"/>
    <property type="match status" value="1"/>
</dbReference>
<dbReference type="Gene3D" id="3.40.50.10540">
    <property type="entry name" value="Crotonobetainyl-coa:carnitine coa-transferase, domain 1"/>
    <property type="match status" value="1"/>
</dbReference>
<dbReference type="InterPro" id="IPR003673">
    <property type="entry name" value="CoA-Trfase_fam_III"/>
</dbReference>
<dbReference type="Proteomes" id="UP001300871">
    <property type="component" value="Unassembled WGS sequence"/>
</dbReference>
<dbReference type="SUPFAM" id="SSF89796">
    <property type="entry name" value="CoA-transferase family III (CaiB/BaiF)"/>
    <property type="match status" value="1"/>
</dbReference>
<evidence type="ECO:0000256" key="1">
    <source>
        <dbReference type="ARBA" id="ARBA00022679"/>
    </source>
</evidence>
<organism evidence="2 3">
    <name type="scientific">Clostridium symbiosum</name>
    <name type="common">Bacteroides symbiosus</name>
    <dbReference type="NCBI Taxonomy" id="1512"/>
    <lineage>
        <taxon>Bacteria</taxon>
        <taxon>Bacillati</taxon>
        <taxon>Bacillota</taxon>
        <taxon>Clostridia</taxon>
        <taxon>Lachnospirales</taxon>
        <taxon>Lachnospiraceae</taxon>
        <taxon>Otoolea</taxon>
    </lineage>
</organism>